<evidence type="ECO:0000256" key="1">
    <source>
        <dbReference type="ARBA" id="ARBA00022529"/>
    </source>
</evidence>
<feature type="non-terminal residue" evidence="3">
    <location>
        <position position="1"/>
    </location>
</feature>
<sequence length="80" mass="9368">DPDVWKDLPPKRRAALLSQSYNLGKKVLKKHKKWSTKLNKRDWKGYEREMFDIDEGFTKECVPLSLDSTHDTSGCVLQIF</sequence>
<reference evidence="3" key="1">
    <citation type="journal article" date="2014" name="Front. Microbiol.">
        <title>High frequency of phylogenetically diverse reductive dehalogenase-homologous genes in deep subseafloor sedimentary metagenomes.</title>
        <authorList>
            <person name="Kawai M."/>
            <person name="Futagami T."/>
            <person name="Toyoda A."/>
            <person name="Takaki Y."/>
            <person name="Nishi S."/>
            <person name="Hori S."/>
            <person name="Arai W."/>
            <person name="Tsubouchi T."/>
            <person name="Morono Y."/>
            <person name="Uchiyama I."/>
            <person name="Ito T."/>
            <person name="Fujiyama A."/>
            <person name="Inagaki F."/>
            <person name="Takami H."/>
        </authorList>
    </citation>
    <scope>NUCLEOTIDE SEQUENCE</scope>
    <source>
        <strain evidence="3">Expedition CK06-06</strain>
    </source>
</reference>
<evidence type="ECO:0000256" key="2">
    <source>
        <dbReference type="ARBA" id="ARBA00022638"/>
    </source>
</evidence>
<dbReference type="Gene3D" id="1.10.530.40">
    <property type="match status" value="1"/>
</dbReference>
<dbReference type="GO" id="GO:0031640">
    <property type="term" value="P:killing of cells of another organism"/>
    <property type="evidence" value="ECO:0007669"/>
    <property type="project" value="UniProtKB-KW"/>
</dbReference>
<protein>
    <submittedName>
        <fullName evidence="3">Uncharacterized protein</fullName>
    </submittedName>
</protein>
<keyword evidence="1" id="KW-0929">Antimicrobial</keyword>
<accession>X1ERH7</accession>
<organism evidence="3">
    <name type="scientific">marine sediment metagenome</name>
    <dbReference type="NCBI Taxonomy" id="412755"/>
    <lineage>
        <taxon>unclassified sequences</taxon>
        <taxon>metagenomes</taxon>
        <taxon>ecological metagenomes</taxon>
    </lineage>
</organism>
<comment type="caution">
    <text evidence="3">The sequence shown here is derived from an EMBL/GenBank/DDBJ whole genome shotgun (WGS) entry which is preliminary data.</text>
</comment>
<dbReference type="SUPFAM" id="SSF53955">
    <property type="entry name" value="Lysozyme-like"/>
    <property type="match status" value="1"/>
</dbReference>
<dbReference type="AlphaFoldDB" id="X1ERH7"/>
<keyword evidence="2" id="KW-0081">Bacteriolytic enzyme</keyword>
<dbReference type="InterPro" id="IPR023346">
    <property type="entry name" value="Lysozyme-like_dom_sf"/>
</dbReference>
<dbReference type="InterPro" id="IPR023347">
    <property type="entry name" value="Lysozyme_dom_sf"/>
</dbReference>
<evidence type="ECO:0000313" key="3">
    <source>
        <dbReference type="EMBL" id="GAH11248.1"/>
    </source>
</evidence>
<proteinExistence type="predicted"/>
<name>X1ERH7_9ZZZZ</name>
<gene>
    <name evidence="3" type="ORF">S01H4_56096</name>
</gene>
<dbReference type="GO" id="GO:0003796">
    <property type="term" value="F:lysozyme activity"/>
    <property type="evidence" value="ECO:0007669"/>
    <property type="project" value="InterPro"/>
</dbReference>
<dbReference type="GO" id="GO:0042742">
    <property type="term" value="P:defense response to bacterium"/>
    <property type="evidence" value="ECO:0007669"/>
    <property type="project" value="UniProtKB-KW"/>
</dbReference>
<dbReference type="EMBL" id="BART01032467">
    <property type="protein sequence ID" value="GAH11248.1"/>
    <property type="molecule type" value="Genomic_DNA"/>
</dbReference>